<gene>
    <name evidence="8" type="ORF">A9404_08000</name>
</gene>
<evidence type="ECO:0000256" key="4">
    <source>
        <dbReference type="ARBA" id="ARBA00023004"/>
    </source>
</evidence>
<evidence type="ECO:0000259" key="7">
    <source>
        <dbReference type="PROSITE" id="PS51471"/>
    </source>
</evidence>
<dbReference type="NCBIfam" id="NF011930">
    <property type="entry name" value="PRK15401.1"/>
    <property type="match status" value="1"/>
</dbReference>
<dbReference type="STRING" id="1860122.A9404_08000"/>
<feature type="binding site" evidence="5">
    <location>
        <position position="164"/>
    </location>
    <ligand>
        <name>substrate</name>
    </ligand>
</feature>
<feature type="binding site" evidence="5">
    <location>
        <begin position="79"/>
        <end position="81"/>
    </location>
    <ligand>
        <name>substrate</name>
    </ligand>
</feature>
<dbReference type="Proteomes" id="UP000078596">
    <property type="component" value="Chromosome"/>
</dbReference>
<evidence type="ECO:0000256" key="5">
    <source>
        <dbReference type="PIRSR" id="PIRSR604574-1"/>
    </source>
</evidence>
<protein>
    <submittedName>
        <fullName evidence="8">Alpha-ketoglutarate-dependent dioxygenase AlkB</fullName>
    </submittedName>
</protein>
<comment type="cofactor">
    <cofactor evidence="6">
        <name>Fe(2+)</name>
        <dbReference type="ChEBI" id="CHEBI:29033"/>
    </cofactor>
    <text evidence="6">Binds 1 Fe(2+) ion per subunit.</text>
</comment>
<dbReference type="Gene3D" id="2.60.120.590">
    <property type="entry name" value="Alpha-ketoglutarate-dependent dioxygenase AlkB-like"/>
    <property type="match status" value="1"/>
</dbReference>
<dbReference type="AlphaFoldDB" id="A0A191ZHI8"/>
<dbReference type="OrthoDB" id="9796932at2"/>
<dbReference type="RefSeq" id="WP_066099979.1">
    <property type="nucleotide sequence ID" value="NZ_CP016027.1"/>
</dbReference>
<evidence type="ECO:0000256" key="2">
    <source>
        <dbReference type="ARBA" id="ARBA00022964"/>
    </source>
</evidence>
<feature type="domain" description="Fe2OG dioxygenase" evidence="7">
    <location>
        <begin position="116"/>
        <end position="216"/>
    </location>
</feature>
<feature type="binding site" evidence="5">
    <location>
        <begin position="207"/>
        <end position="213"/>
    </location>
    <ligand>
        <name>2-oxoglutarate</name>
        <dbReference type="ChEBI" id="CHEBI:16810"/>
    </ligand>
</feature>
<dbReference type="InterPro" id="IPR037151">
    <property type="entry name" value="AlkB-like_sf"/>
</dbReference>
<dbReference type="GO" id="GO:0005737">
    <property type="term" value="C:cytoplasm"/>
    <property type="evidence" value="ECO:0007669"/>
    <property type="project" value="TreeGrafter"/>
</dbReference>
<feature type="binding site" evidence="5">
    <location>
        <position position="72"/>
    </location>
    <ligand>
        <name>substrate</name>
    </ligand>
</feature>
<dbReference type="GO" id="GO:0035513">
    <property type="term" value="P:oxidative RNA demethylation"/>
    <property type="evidence" value="ECO:0007669"/>
    <property type="project" value="TreeGrafter"/>
</dbReference>
<evidence type="ECO:0000256" key="6">
    <source>
        <dbReference type="PIRSR" id="PIRSR604574-2"/>
    </source>
</evidence>
<organism evidence="8 9">
    <name type="scientific">Halothiobacillus diazotrophicus</name>
    <dbReference type="NCBI Taxonomy" id="1860122"/>
    <lineage>
        <taxon>Bacteria</taxon>
        <taxon>Pseudomonadati</taxon>
        <taxon>Pseudomonadota</taxon>
        <taxon>Gammaproteobacteria</taxon>
        <taxon>Chromatiales</taxon>
        <taxon>Halothiobacillaceae</taxon>
        <taxon>Halothiobacillus</taxon>
    </lineage>
</organism>
<feature type="binding site" evidence="6">
    <location>
        <position position="190"/>
    </location>
    <ligand>
        <name>Fe cation</name>
        <dbReference type="ChEBI" id="CHEBI:24875"/>
        <note>catalytic</note>
    </ligand>
</feature>
<feature type="binding site" evidence="6">
    <location>
        <position position="136"/>
    </location>
    <ligand>
        <name>Fe cation</name>
        <dbReference type="ChEBI" id="CHEBI:24875"/>
        <note>catalytic</note>
    </ligand>
</feature>
<feature type="binding site" evidence="6">
    <location>
        <position position="134"/>
    </location>
    <ligand>
        <name>Fe cation</name>
        <dbReference type="ChEBI" id="CHEBI:24875"/>
        <note>catalytic</note>
    </ligand>
</feature>
<dbReference type="GO" id="GO:0035516">
    <property type="term" value="F:broad specificity oxidative DNA demethylase activity"/>
    <property type="evidence" value="ECO:0007669"/>
    <property type="project" value="TreeGrafter"/>
</dbReference>
<name>A0A191ZHI8_9GAMM</name>
<evidence type="ECO:0000256" key="3">
    <source>
        <dbReference type="ARBA" id="ARBA00023002"/>
    </source>
</evidence>
<evidence type="ECO:0000313" key="9">
    <source>
        <dbReference type="Proteomes" id="UP000078596"/>
    </source>
</evidence>
<dbReference type="Pfam" id="PF13532">
    <property type="entry name" value="2OG-FeII_Oxy_2"/>
    <property type="match status" value="1"/>
</dbReference>
<sequence>MNDLIDTALADEGSRETLAEGAMILRGRARSQAPALLAAVAAIAAEAPFRRMMTPGGLTMSVAMTNCGAQGWVTDRHGYRYTPVDPQTGRPWPALPEALRRLAVEAAAEAGFPGFSPDVCLINRYEPGSKLSLHQDRDEPDRSAPIVSVSLGLPAVFLFGGLTRDAPKTRTRLAHGDIVVWGGPSRLAYHAVQTIKPGSHPATADQRINLTFRKAGPP</sequence>
<evidence type="ECO:0000313" key="8">
    <source>
        <dbReference type="EMBL" id="ANJ67330.1"/>
    </source>
</evidence>
<dbReference type="GO" id="GO:0035515">
    <property type="term" value="F:oxidative RNA demethylase activity"/>
    <property type="evidence" value="ECO:0007669"/>
    <property type="project" value="TreeGrafter"/>
</dbReference>
<keyword evidence="1 6" id="KW-0479">Metal-binding</keyword>
<dbReference type="PROSITE" id="PS51471">
    <property type="entry name" value="FE2OG_OXY"/>
    <property type="match status" value="1"/>
</dbReference>
<dbReference type="GO" id="GO:0008198">
    <property type="term" value="F:ferrous iron binding"/>
    <property type="evidence" value="ECO:0007669"/>
    <property type="project" value="TreeGrafter"/>
</dbReference>
<evidence type="ECO:0000256" key="1">
    <source>
        <dbReference type="ARBA" id="ARBA00022723"/>
    </source>
</evidence>
<keyword evidence="9" id="KW-1185">Reference proteome</keyword>
<dbReference type="InterPro" id="IPR027450">
    <property type="entry name" value="AlkB-like"/>
</dbReference>
<dbReference type="InterPro" id="IPR005123">
    <property type="entry name" value="Oxoglu/Fe-dep_dioxygenase_dom"/>
</dbReference>
<keyword evidence="2 8" id="KW-0223">Dioxygenase</keyword>
<dbReference type="PANTHER" id="PTHR16557:SF2">
    <property type="entry name" value="NUCLEIC ACID DIOXYGENASE ALKBH1"/>
    <property type="match status" value="1"/>
</dbReference>
<dbReference type="PANTHER" id="PTHR16557">
    <property type="entry name" value="ALKYLATED DNA REPAIR PROTEIN ALKB-RELATED"/>
    <property type="match status" value="1"/>
</dbReference>
<dbReference type="KEGG" id="haz:A9404_08000"/>
<dbReference type="InterPro" id="IPR004574">
    <property type="entry name" value="Alkb"/>
</dbReference>
<keyword evidence="4 6" id="KW-0408">Iron</keyword>
<dbReference type="EMBL" id="CP016027">
    <property type="protein sequence ID" value="ANJ67330.1"/>
    <property type="molecule type" value="Genomic_DNA"/>
</dbReference>
<keyword evidence="3" id="KW-0560">Oxidoreductase</keyword>
<feature type="binding site" evidence="5">
    <location>
        <begin position="123"/>
        <end position="125"/>
    </location>
    <ligand>
        <name>2-oxoglutarate</name>
        <dbReference type="ChEBI" id="CHEBI:16810"/>
    </ligand>
</feature>
<accession>A0A191ZHI8</accession>
<dbReference type="SUPFAM" id="SSF51197">
    <property type="entry name" value="Clavaminate synthase-like"/>
    <property type="match status" value="1"/>
</dbReference>
<reference evidence="8 9" key="1">
    <citation type="submission" date="2016-06" db="EMBL/GenBank/DDBJ databases">
        <title>Insight into the functional genes involving in sulfur oxidation in Pearl River water.</title>
        <authorList>
            <person name="Luo J."/>
            <person name="Tan X."/>
            <person name="Lin W."/>
        </authorList>
    </citation>
    <scope>NUCLEOTIDE SEQUENCE [LARGE SCALE GENOMIC DNA]</scope>
    <source>
        <strain evidence="8 9">LS2</strain>
    </source>
</reference>
<proteinExistence type="predicted"/>
<feature type="binding site" evidence="5">
    <location>
        <position position="138"/>
    </location>
    <ligand>
        <name>substrate</name>
    </ligand>
</feature>